<dbReference type="EMBL" id="JBBPBN010000004">
    <property type="protein sequence ID" value="KAK9040754.1"/>
    <property type="molecule type" value="Genomic_DNA"/>
</dbReference>
<sequence length="214" mass="24127">MEPLLSFPRPLSPRMMQFLPTLKRMASPIVLSVILSGLNITDIVGLVYCLCSAAMGELFFFHVLISYKKVDPFDDSDVSSIDSSDFDSPEKPSSISSRDKAVLAAEKIRERLKVELDPWKPLPMETKRGPLMNPERNVVDSRTTAPLISKAKQPGSPVRFSSPRRQFSGSPTMFSSVLTSPKHKYRSSFDLKLTDVSRELETYISFQDKFYVLL</sequence>
<name>A0ABR2TTN1_9ROSI</name>
<accession>A0ABR2TTN1</accession>
<gene>
    <name evidence="2" type="ORF">V6N11_015894</name>
</gene>
<evidence type="ECO:0000256" key="1">
    <source>
        <dbReference type="SAM" id="MobiDB-lite"/>
    </source>
</evidence>
<dbReference type="Proteomes" id="UP001396334">
    <property type="component" value="Unassembled WGS sequence"/>
</dbReference>
<keyword evidence="3" id="KW-1185">Reference proteome</keyword>
<evidence type="ECO:0000313" key="2">
    <source>
        <dbReference type="EMBL" id="KAK9040754.1"/>
    </source>
</evidence>
<evidence type="ECO:0000313" key="3">
    <source>
        <dbReference type="Proteomes" id="UP001396334"/>
    </source>
</evidence>
<reference evidence="2 3" key="1">
    <citation type="journal article" date="2024" name="G3 (Bethesda)">
        <title>Genome assembly of Hibiscus sabdariffa L. provides insights into metabolisms of medicinal natural products.</title>
        <authorList>
            <person name="Kim T."/>
        </authorList>
    </citation>
    <scope>NUCLEOTIDE SEQUENCE [LARGE SCALE GENOMIC DNA]</scope>
    <source>
        <strain evidence="2">TK-2024</strain>
        <tissue evidence="2">Old leaves</tissue>
    </source>
</reference>
<organism evidence="2 3">
    <name type="scientific">Hibiscus sabdariffa</name>
    <name type="common">roselle</name>
    <dbReference type="NCBI Taxonomy" id="183260"/>
    <lineage>
        <taxon>Eukaryota</taxon>
        <taxon>Viridiplantae</taxon>
        <taxon>Streptophyta</taxon>
        <taxon>Embryophyta</taxon>
        <taxon>Tracheophyta</taxon>
        <taxon>Spermatophyta</taxon>
        <taxon>Magnoliopsida</taxon>
        <taxon>eudicotyledons</taxon>
        <taxon>Gunneridae</taxon>
        <taxon>Pentapetalae</taxon>
        <taxon>rosids</taxon>
        <taxon>malvids</taxon>
        <taxon>Malvales</taxon>
        <taxon>Malvaceae</taxon>
        <taxon>Malvoideae</taxon>
        <taxon>Hibiscus</taxon>
    </lineage>
</organism>
<comment type="caution">
    <text evidence="2">The sequence shown here is derived from an EMBL/GenBank/DDBJ whole genome shotgun (WGS) entry which is preliminary data.</text>
</comment>
<proteinExistence type="predicted"/>
<feature type="region of interest" description="Disordered" evidence="1">
    <location>
        <begin position="79"/>
        <end position="98"/>
    </location>
</feature>
<protein>
    <submittedName>
        <fullName evidence="2">Uncharacterized protein</fullName>
    </submittedName>
</protein>